<dbReference type="AlphaFoldDB" id="A0A016RRV6"/>
<dbReference type="Proteomes" id="UP000024635">
    <property type="component" value="Unassembled WGS sequence"/>
</dbReference>
<sequence length="74" mass="8697">MATAFLRLEKDAAQPRRMCWNQCRLPPKCYFQALFFDLMSFFHILSLEIAERQQTTSIPARAVCRSAFHRNNTT</sequence>
<accession>A0A016RRV6</accession>
<gene>
    <name evidence="1" type="primary">Acey_s0394.g626</name>
    <name evidence="1" type="ORF">Y032_0394g626</name>
</gene>
<comment type="caution">
    <text evidence="1">The sequence shown here is derived from an EMBL/GenBank/DDBJ whole genome shotgun (WGS) entry which is preliminary data.</text>
</comment>
<keyword evidence="2" id="KW-1185">Reference proteome</keyword>
<dbReference type="EMBL" id="JARK01001730">
    <property type="protein sequence ID" value="EYB81028.1"/>
    <property type="molecule type" value="Genomic_DNA"/>
</dbReference>
<proteinExistence type="predicted"/>
<organism evidence="1 2">
    <name type="scientific">Ancylostoma ceylanicum</name>
    <dbReference type="NCBI Taxonomy" id="53326"/>
    <lineage>
        <taxon>Eukaryota</taxon>
        <taxon>Metazoa</taxon>
        <taxon>Ecdysozoa</taxon>
        <taxon>Nematoda</taxon>
        <taxon>Chromadorea</taxon>
        <taxon>Rhabditida</taxon>
        <taxon>Rhabditina</taxon>
        <taxon>Rhabditomorpha</taxon>
        <taxon>Strongyloidea</taxon>
        <taxon>Ancylostomatidae</taxon>
        <taxon>Ancylostomatinae</taxon>
        <taxon>Ancylostoma</taxon>
    </lineage>
</organism>
<protein>
    <submittedName>
        <fullName evidence="1">Uncharacterized protein</fullName>
    </submittedName>
</protein>
<name>A0A016RRV6_9BILA</name>
<reference evidence="2" key="1">
    <citation type="journal article" date="2015" name="Nat. Genet.">
        <title>The genome and transcriptome of the zoonotic hookworm Ancylostoma ceylanicum identify infection-specific gene families.</title>
        <authorList>
            <person name="Schwarz E.M."/>
            <person name="Hu Y."/>
            <person name="Antoshechkin I."/>
            <person name="Miller M.M."/>
            <person name="Sternberg P.W."/>
            <person name="Aroian R.V."/>
        </authorList>
    </citation>
    <scope>NUCLEOTIDE SEQUENCE</scope>
    <source>
        <strain evidence="2">HY135</strain>
    </source>
</reference>
<evidence type="ECO:0000313" key="2">
    <source>
        <dbReference type="Proteomes" id="UP000024635"/>
    </source>
</evidence>
<evidence type="ECO:0000313" key="1">
    <source>
        <dbReference type="EMBL" id="EYB81028.1"/>
    </source>
</evidence>